<comment type="function">
    <text evidence="6">ATP dependent phosphorylation of adenosine and other related nucleoside analogs to monophosphate derivatives.</text>
</comment>
<name>A0A8J2QS87_9NEOP</name>
<dbReference type="UniPathway" id="UPA00588">
    <property type="reaction ID" value="UER00659"/>
</dbReference>
<evidence type="ECO:0000256" key="4">
    <source>
        <dbReference type="ARBA" id="ARBA00022777"/>
    </source>
</evidence>
<comment type="pathway">
    <text evidence="6">Purine metabolism; AMP biosynthesis via salvage pathway; AMP from adenosine: step 1/1.</text>
</comment>
<accession>A0A8J2QS87</accession>
<comment type="similarity">
    <text evidence="1 6">Belongs to the carbohydrate kinase PfkB family.</text>
</comment>
<evidence type="ECO:0000256" key="5">
    <source>
        <dbReference type="ARBA" id="ARBA00022840"/>
    </source>
</evidence>
<dbReference type="AlphaFoldDB" id="A0A8J2QS87"/>
<comment type="subcellular location">
    <subcellularLocation>
        <location evidence="6">Nucleus</location>
    </subcellularLocation>
</comment>
<dbReference type="GO" id="GO:0044209">
    <property type="term" value="P:AMP salvage"/>
    <property type="evidence" value="ECO:0007669"/>
    <property type="project" value="UniProtKB-UniRule"/>
</dbReference>
<comment type="subunit">
    <text evidence="6">Monomer.</text>
</comment>
<dbReference type="PANTHER" id="PTHR45769">
    <property type="entry name" value="ADENOSINE KINASE"/>
    <property type="match status" value="1"/>
</dbReference>
<organism evidence="7 8">
    <name type="scientific">Danaus chrysippus</name>
    <name type="common">African queen</name>
    <dbReference type="NCBI Taxonomy" id="151541"/>
    <lineage>
        <taxon>Eukaryota</taxon>
        <taxon>Metazoa</taxon>
        <taxon>Ecdysozoa</taxon>
        <taxon>Arthropoda</taxon>
        <taxon>Hexapoda</taxon>
        <taxon>Insecta</taxon>
        <taxon>Pterygota</taxon>
        <taxon>Neoptera</taxon>
        <taxon>Endopterygota</taxon>
        <taxon>Lepidoptera</taxon>
        <taxon>Glossata</taxon>
        <taxon>Ditrysia</taxon>
        <taxon>Papilionoidea</taxon>
        <taxon>Nymphalidae</taxon>
        <taxon>Danainae</taxon>
        <taxon>Danaini</taxon>
        <taxon>Danaina</taxon>
        <taxon>Danaus</taxon>
        <taxon>Anosia</taxon>
    </lineage>
</organism>
<dbReference type="GO" id="GO:0005829">
    <property type="term" value="C:cytosol"/>
    <property type="evidence" value="ECO:0007669"/>
    <property type="project" value="TreeGrafter"/>
</dbReference>
<dbReference type="Proteomes" id="UP000789524">
    <property type="component" value="Unassembled WGS sequence"/>
</dbReference>
<dbReference type="InterPro" id="IPR001805">
    <property type="entry name" value="Adenokinase"/>
</dbReference>
<comment type="caution">
    <text evidence="7">The sequence shown here is derived from an EMBL/GenBank/DDBJ whole genome shotgun (WGS) entry which is preliminary data.</text>
</comment>
<dbReference type="GO" id="GO:0005524">
    <property type="term" value="F:ATP binding"/>
    <property type="evidence" value="ECO:0007669"/>
    <property type="project" value="UniProtKB-UniRule"/>
</dbReference>
<reference evidence="7" key="1">
    <citation type="submission" date="2021-09" db="EMBL/GenBank/DDBJ databases">
        <authorList>
            <person name="Martin H S."/>
        </authorList>
    </citation>
    <scope>NUCLEOTIDE SEQUENCE</scope>
</reference>
<keyword evidence="6" id="KW-0539">Nucleus</keyword>
<dbReference type="InterPro" id="IPR029056">
    <property type="entry name" value="Ribokinase-like"/>
</dbReference>
<dbReference type="GO" id="GO:0006166">
    <property type="term" value="P:purine ribonucleoside salvage"/>
    <property type="evidence" value="ECO:0007669"/>
    <property type="project" value="UniProtKB-KW"/>
</dbReference>
<keyword evidence="6" id="KW-0460">Magnesium</keyword>
<keyword evidence="4 6" id="KW-0418">Kinase</keyword>
<dbReference type="OrthoDB" id="432447at2759"/>
<gene>
    <name evidence="7" type="ORF">DCHRY22_LOCUS5941</name>
</gene>
<proteinExistence type="inferred from homology"/>
<keyword evidence="2 6" id="KW-0808">Transferase</keyword>
<comment type="cofactor">
    <cofactor evidence="6">
        <name>Mg(2+)</name>
        <dbReference type="ChEBI" id="CHEBI:18420"/>
    </cofactor>
    <text evidence="6">Binds 3 Mg(2+) ions per subunit.</text>
</comment>
<sequence>MSANSPATEGQLVGIGNPLLDISAIVDEDLLKKYDLHPDDAIMAEEKHMPLYKELAEKYIIWRRGVTVHYPDIISGSHETCAVLVTGTHRSLLRPTSRAAQHFTPDFLKTPECQKSIEKAKILFYASVLTSFVNRGASFFEQSFLGLLHEPKSFQFVPFCLSNRRNMIPQLDPCQVTPILRSREQDIETVSSWPYLLSPIMLLCEHAHNNGHTFVMNLSAPFRLSVSTKDPLGETPAPKQRPFAKAFNLKAKDLKSIALEMAAIMEKPQQE</sequence>
<evidence type="ECO:0000256" key="6">
    <source>
        <dbReference type="RuleBase" id="RU368116"/>
    </source>
</evidence>
<evidence type="ECO:0000256" key="3">
    <source>
        <dbReference type="ARBA" id="ARBA00022741"/>
    </source>
</evidence>
<evidence type="ECO:0000313" key="8">
    <source>
        <dbReference type="Proteomes" id="UP000789524"/>
    </source>
</evidence>
<protein>
    <recommendedName>
        <fullName evidence="6">Adenosine kinase</fullName>
        <shortName evidence="6">AK</shortName>
        <ecNumber evidence="6">2.7.1.20</ecNumber>
    </recommendedName>
    <alternativeName>
        <fullName evidence="6">Adenosine 5'-phosphotransferase</fullName>
    </alternativeName>
</protein>
<dbReference type="GO" id="GO:0005634">
    <property type="term" value="C:nucleus"/>
    <property type="evidence" value="ECO:0007669"/>
    <property type="project" value="UniProtKB-SubCell"/>
</dbReference>
<evidence type="ECO:0000256" key="1">
    <source>
        <dbReference type="ARBA" id="ARBA00010688"/>
    </source>
</evidence>
<dbReference type="Gene3D" id="3.30.1110.10">
    <property type="match status" value="1"/>
</dbReference>
<keyword evidence="8" id="KW-1185">Reference proteome</keyword>
<keyword evidence="6" id="KW-0660">Purine salvage</keyword>
<dbReference type="GO" id="GO:0006144">
    <property type="term" value="P:purine nucleobase metabolic process"/>
    <property type="evidence" value="ECO:0007669"/>
    <property type="project" value="TreeGrafter"/>
</dbReference>
<dbReference type="GO" id="GO:0004001">
    <property type="term" value="F:adenosine kinase activity"/>
    <property type="evidence" value="ECO:0007669"/>
    <property type="project" value="UniProtKB-UniRule"/>
</dbReference>
<keyword evidence="3 6" id="KW-0547">Nucleotide-binding</keyword>
<dbReference type="EC" id="2.7.1.20" evidence="6"/>
<evidence type="ECO:0000256" key="2">
    <source>
        <dbReference type="ARBA" id="ARBA00022679"/>
    </source>
</evidence>
<dbReference type="EMBL" id="CAKASE010000052">
    <property type="protein sequence ID" value="CAG9565033.1"/>
    <property type="molecule type" value="Genomic_DNA"/>
</dbReference>
<dbReference type="PANTHER" id="PTHR45769:SF3">
    <property type="entry name" value="ADENOSINE KINASE"/>
    <property type="match status" value="1"/>
</dbReference>
<evidence type="ECO:0000313" key="7">
    <source>
        <dbReference type="EMBL" id="CAG9565033.1"/>
    </source>
</evidence>
<comment type="catalytic activity">
    <reaction evidence="6">
        <text>adenosine + ATP = AMP + ADP + H(+)</text>
        <dbReference type="Rhea" id="RHEA:20824"/>
        <dbReference type="ChEBI" id="CHEBI:15378"/>
        <dbReference type="ChEBI" id="CHEBI:16335"/>
        <dbReference type="ChEBI" id="CHEBI:30616"/>
        <dbReference type="ChEBI" id="CHEBI:456215"/>
        <dbReference type="ChEBI" id="CHEBI:456216"/>
        <dbReference type="EC" id="2.7.1.20"/>
    </reaction>
</comment>
<dbReference type="SUPFAM" id="SSF53613">
    <property type="entry name" value="Ribokinase-like"/>
    <property type="match status" value="1"/>
</dbReference>
<keyword evidence="5 6" id="KW-0067">ATP-binding</keyword>